<dbReference type="InterPro" id="IPR016169">
    <property type="entry name" value="FAD-bd_PCMH_sub2"/>
</dbReference>
<dbReference type="SUPFAM" id="SSF56176">
    <property type="entry name" value="FAD-binding/transporter-associated domain-like"/>
    <property type="match status" value="1"/>
</dbReference>
<organism evidence="9 11">
    <name type="scientific">Sulfodiicoccus acidiphilus</name>
    <dbReference type="NCBI Taxonomy" id="1670455"/>
    <lineage>
        <taxon>Archaea</taxon>
        <taxon>Thermoproteota</taxon>
        <taxon>Thermoprotei</taxon>
        <taxon>Sulfolobales</taxon>
        <taxon>Sulfolobaceae</taxon>
        <taxon>Sulfodiicoccus</taxon>
    </lineage>
</organism>
<dbReference type="InterPro" id="IPR016164">
    <property type="entry name" value="FAD-linked_Oxase-like_C"/>
</dbReference>
<dbReference type="GO" id="GO:0071949">
    <property type="term" value="F:FAD binding"/>
    <property type="evidence" value="ECO:0007669"/>
    <property type="project" value="InterPro"/>
</dbReference>
<dbReference type="PROSITE" id="PS51387">
    <property type="entry name" value="FAD_PCMH"/>
    <property type="match status" value="1"/>
</dbReference>
<dbReference type="Pfam" id="PF01565">
    <property type="entry name" value="FAD_binding_4"/>
    <property type="match status" value="1"/>
</dbReference>
<proteinExistence type="inferred from homology"/>
<evidence type="ECO:0000256" key="5">
    <source>
        <dbReference type="ARBA" id="ARBA00022946"/>
    </source>
</evidence>
<dbReference type="PANTHER" id="PTHR11748">
    <property type="entry name" value="D-LACTATE DEHYDROGENASE"/>
    <property type="match status" value="1"/>
</dbReference>
<dbReference type="InterPro" id="IPR016166">
    <property type="entry name" value="FAD-bd_PCMH"/>
</dbReference>
<protein>
    <recommendedName>
        <fullName evidence="7">D-lactate dehydrogenase (cytochrome)</fullName>
        <ecNumber evidence="7">1.1.2.4</ecNumber>
    </recommendedName>
</protein>
<dbReference type="FunFam" id="3.30.70.2740:FF:000001">
    <property type="entry name" value="D-lactate dehydrogenase mitochondrial"/>
    <property type="match status" value="1"/>
</dbReference>
<dbReference type="InterPro" id="IPR036318">
    <property type="entry name" value="FAD-bd_PCMH-like_sf"/>
</dbReference>
<dbReference type="Pfam" id="PF02913">
    <property type="entry name" value="FAD-oxidase_C"/>
    <property type="match status" value="1"/>
</dbReference>
<dbReference type="EC" id="1.1.2.4" evidence="7"/>
<evidence type="ECO:0000313" key="11">
    <source>
        <dbReference type="Proteomes" id="UP000276741"/>
    </source>
</evidence>
<dbReference type="GO" id="GO:0004458">
    <property type="term" value="F:D-lactate dehydrogenase (cytochrome) activity"/>
    <property type="evidence" value="ECO:0007669"/>
    <property type="project" value="UniProtKB-EC"/>
</dbReference>
<dbReference type="InterPro" id="IPR006094">
    <property type="entry name" value="Oxid_FAD_bind_N"/>
</dbReference>
<accession>A0A348B6S1</accession>
<reference evidence="10" key="1">
    <citation type="journal article" date="2014" name="Int. J. Syst. Evol. Microbiol.">
        <title>Complete genome sequence of Corynebacterium casei LMG S-19264T (=DSM 44701T), isolated from a smear-ripened cheese.</title>
        <authorList>
            <consortium name="US DOE Joint Genome Institute (JGI-PGF)"/>
            <person name="Walter F."/>
            <person name="Albersmeier A."/>
            <person name="Kalinowski J."/>
            <person name="Ruckert C."/>
        </authorList>
    </citation>
    <scope>NUCLEOTIDE SEQUENCE</scope>
    <source>
        <strain evidence="10">JCM 31740</strain>
    </source>
</reference>
<dbReference type="EMBL" id="AP018553">
    <property type="protein sequence ID" value="BBD73873.1"/>
    <property type="molecule type" value="Genomic_DNA"/>
</dbReference>
<dbReference type="FunFam" id="1.10.45.10:FF:000001">
    <property type="entry name" value="D-lactate dehydrogenase mitochondrial"/>
    <property type="match status" value="1"/>
</dbReference>
<keyword evidence="5" id="KW-0809">Transit peptide</keyword>
<keyword evidence="4" id="KW-0274">FAD</keyword>
<name>A0A348B6S1_9CREN</name>
<evidence type="ECO:0000313" key="10">
    <source>
        <dbReference type="EMBL" id="GGT96190.1"/>
    </source>
</evidence>
<evidence type="ECO:0000256" key="2">
    <source>
        <dbReference type="ARBA" id="ARBA00008000"/>
    </source>
</evidence>
<reference evidence="10" key="4">
    <citation type="submission" date="2020-09" db="EMBL/GenBank/DDBJ databases">
        <authorList>
            <person name="Sun Q."/>
            <person name="Ohkuma M."/>
        </authorList>
    </citation>
    <scope>NUCLEOTIDE SEQUENCE</scope>
    <source>
        <strain evidence="10">JCM 31740</strain>
    </source>
</reference>
<keyword evidence="11" id="KW-1185">Reference proteome</keyword>
<dbReference type="Proteomes" id="UP000616143">
    <property type="component" value="Unassembled WGS sequence"/>
</dbReference>
<evidence type="ECO:0000256" key="6">
    <source>
        <dbReference type="ARBA" id="ARBA00023002"/>
    </source>
</evidence>
<dbReference type="OrthoDB" id="26910at2157"/>
<evidence type="ECO:0000259" key="8">
    <source>
        <dbReference type="PROSITE" id="PS51387"/>
    </source>
</evidence>
<comment type="similarity">
    <text evidence="2">Belongs to the FAD-binding oxidoreductase/transferase type 4 family.</text>
</comment>
<dbReference type="KEGG" id="sacd:HS1genome_2262"/>
<keyword evidence="3" id="KW-0285">Flavoprotein</keyword>
<dbReference type="Gene3D" id="3.30.465.10">
    <property type="match status" value="1"/>
</dbReference>
<dbReference type="GO" id="GO:1903457">
    <property type="term" value="P:lactate catabolic process"/>
    <property type="evidence" value="ECO:0007669"/>
    <property type="project" value="TreeGrafter"/>
</dbReference>
<reference evidence="9" key="3">
    <citation type="journal article" date="2019" name="BMC Res. Notes">
        <title>Complete genome sequence of the Sulfodiicoccus acidiphilus strain HS-1T, the first crenarchaeon that lacks polB3, isolated from an acidic hot spring in Ohwaku-dani, Hakone, Japan.</title>
        <authorList>
            <person name="Sakai H.D."/>
            <person name="Kurosawa N."/>
        </authorList>
    </citation>
    <scope>NUCLEOTIDE SEQUENCE</scope>
    <source>
        <strain evidence="9">HS-1</strain>
    </source>
</reference>
<dbReference type="InterPro" id="IPR016171">
    <property type="entry name" value="Vanillyl_alc_oxidase_C-sub2"/>
</dbReference>
<evidence type="ECO:0000256" key="1">
    <source>
        <dbReference type="ARBA" id="ARBA00001974"/>
    </source>
</evidence>
<keyword evidence="6" id="KW-0560">Oxidoreductase</keyword>
<dbReference type="SUPFAM" id="SSF55103">
    <property type="entry name" value="FAD-linked oxidases, C-terminal domain"/>
    <property type="match status" value="1"/>
</dbReference>
<feature type="domain" description="FAD-binding PCMH-type" evidence="8">
    <location>
        <begin position="19"/>
        <end position="197"/>
    </location>
</feature>
<evidence type="ECO:0000256" key="7">
    <source>
        <dbReference type="ARBA" id="ARBA00038897"/>
    </source>
</evidence>
<evidence type="ECO:0000256" key="4">
    <source>
        <dbReference type="ARBA" id="ARBA00022827"/>
    </source>
</evidence>
<dbReference type="EMBL" id="BMQS01000010">
    <property type="protein sequence ID" value="GGT96190.1"/>
    <property type="molecule type" value="Genomic_DNA"/>
</dbReference>
<sequence length="443" mass="48552">MDLEGLEVEEREREDFAGYKLRPTLIVYARSEEDVVRVVKYARERRIPLVPWGAGTSLTGATSCEGCILLDLSKMDKILEINDVDWYVRVQPGVNLARLNEELERKGFFLPPDPASSFLCSVGGAVVEGSGGMRAVKYGSFKEWVLAVRVVLADGTAVKLGEPLRKNRAGYDLVHLMVGSEGTLGVLTEAWLRITPLPRKKVITVMAFLRDSEAAANVILGLRKARVLPEFSEYMDVDVIKALNRHLSAGLKESEGGVLLIAVEEDQLDDVLNVVKVNSQELVMAEGEEAEKLYSLRAQAAIALKAEAAGAKFLAEDVVVPVSKLPEAMMKLKQMETKYGVRMPVIAHIGDGNLHPNIMVREDASATQLFEEVARMAVEMGGSVTGEHGVGVQKVNVMREQVLRSNGERVLSLMLGIKRLFDPEGILNPGKYVEAAAASRRLT</sequence>
<dbReference type="AlphaFoldDB" id="A0A348B6S1"/>
<comment type="cofactor">
    <cofactor evidence="1">
        <name>FAD</name>
        <dbReference type="ChEBI" id="CHEBI:57692"/>
    </cofactor>
</comment>
<evidence type="ECO:0000313" key="9">
    <source>
        <dbReference type="EMBL" id="BBD73873.1"/>
    </source>
</evidence>
<evidence type="ECO:0000256" key="3">
    <source>
        <dbReference type="ARBA" id="ARBA00022630"/>
    </source>
</evidence>
<dbReference type="Proteomes" id="UP000276741">
    <property type="component" value="Chromosome"/>
</dbReference>
<dbReference type="Gene3D" id="3.30.70.2740">
    <property type="match status" value="1"/>
</dbReference>
<dbReference type="Gene3D" id="1.10.45.10">
    <property type="entry name" value="Vanillyl-alcohol Oxidase, Chain A, domain 4"/>
    <property type="match status" value="1"/>
</dbReference>
<dbReference type="GO" id="GO:0008720">
    <property type="term" value="F:D-lactate dehydrogenase (NAD+) activity"/>
    <property type="evidence" value="ECO:0007669"/>
    <property type="project" value="TreeGrafter"/>
</dbReference>
<dbReference type="RefSeq" id="WP_126451118.1">
    <property type="nucleotide sequence ID" value="NZ_AP018553.1"/>
</dbReference>
<dbReference type="GeneID" id="38667714"/>
<dbReference type="InterPro" id="IPR004113">
    <property type="entry name" value="FAD-bd_oxidored_4_C"/>
</dbReference>
<gene>
    <name evidence="10" type="ORF">GCM10007116_12150</name>
    <name evidence="9" type="ORF">HS1genome_2262</name>
</gene>
<reference evidence="11" key="2">
    <citation type="submission" date="2018-04" db="EMBL/GenBank/DDBJ databases">
        <title>Complete genome sequence of Sulfodiicoccus acidiphilus strain HS-1.</title>
        <authorList>
            <person name="Sakai H.D."/>
            <person name="Kurosawa N."/>
        </authorList>
    </citation>
    <scope>NUCLEOTIDE SEQUENCE [LARGE SCALE GENOMIC DNA]</scope>
    <source>
        <strain evidence="11">HS-1</strain>
    </source>
</reference>
<dbReference type="PANTHER" id="PTHR11748:SF111">
    <property type="entry name" value="D-LACTATE DEHYDROGENASE, MITOCHONDRIAL-RELATED"/>
    <property type="match status" value="1"/>
</dbReference>